<dbReference type="SUPFAM" id="SSF53067">
    <property type="entry name" value="Actin-like ATPase domain"/>
    <property type="match status" value="1"/>
</dbReference>
<dbReference type="InterPro" id="IPR043129">
    <property type="entry name" value="ATPase_NBD"/>
</dbReference>
<name>A0ABW4SKR6_9ACTN</name>
<keyword evidence="3" id="KW-1185">Reference proteome</keyword>
<gene>
    <name evidence="2" type="ORF">ACFSKW_01470</name>
</gene>
<evidence type="ECO:0000256" key="1">
    <source>
        <dbReference type="ARBA" id="ARBA00006479"/>
    </source>
</evidence>
<dbReference type="PANTHER" id="PTHR18964:SF149">
    <property type="entry name" value="BIFUNCTIONAL UDP-N-ACETYLGLUCOSAMINE 2-EPIMERASE_N-ACETYLMANNOSAMINE KINASE"/>
    <property type="match status" value="1"/>
</dbReference>
<proteinExistence type="inferred from homology"/>
<dbReference type="Pfam" id="PF00480">
    <property type="entry name" value="ROK"/>
    <property type="match status" value="1"/>
</dbReference>
<dbReference type="Proteomes" id="UP001597368">
    <property type="component" value="Unassembled WGS sequence"/>
</dbReference>
<dbReference type="Gene3D" id="3.30.420.40">
    <property type="match status" value="2"/>
</dbReference>
<dbReference type="PANTHER" id="PTHR18964">
    <property type="entry name" value="ROK (REPRESSOR, ORF, KINASE) FAMILY"/>
    <property type="match status" value="1"/>
</dbReference>
<evidence type="ECO:0000313" key="3">
    <source>
        <dbReference type="Proteomes" id="UP001597368"/>
    </source>
</evidence>
<dbReference type="EMBL" id="JBHUFV010000003">
    <property type="protein sequence ID" value="MFD1930138.1"/>
    <property type="molecule type" value="Genomic_DNA"/>
</dbReference>
<comment type="caution">
    <text evidence="2">The sequence shown here is derived from an EMBL/GenBank/DDBJ whole genome shotgun (WGS) entry which is preliminary data.</text>
</comment>
<dbReference type="RefSeq" id="WP_379568262.1">
    <property type="nucleotide sequence ID" value="NZ_JBHUFV010000003.1"/>
</dbReference>
<protein>
    <submittedName>
        <fullName evidence="2">ROK family protein</fullName>
    </submittedName>
</protein>
<accession>A0ABW4SKR6</accession>
<organism evidence="2 3">
    <name type="scientific">Nonomuraea mangrovi</name>
    <dbReference type="NCBI Taxonomy" id="2316207"/>
    <lineage>
        <taxon>Bacteria</taxon>
        <taxon>Bacillati</taxon>
        <taxon>Actinomycetota</taxon>
        <taxon>Actinomycetes</taxon>
        <taxon>Streptosporangiales</taxon>
        <taxon>Streptosporangiaceae</taxon>
        <taxon>Nonomuraea</taxon>
    </lineage>
</organism>
<evidence type="ECO:0000313" key="2">
    <source>
        <dbReference type="EMBL" id="MFD1930138.1"/>
    </source>
</evidence>
<dbReference type="InterPro" id="IPR000600">
    <property type="entry name" value="ROK"/>
</dbReference>
<sequence>MTRVLGIDVGGTKVAIGLSESDGPEITERVRLEIDTLNGSPPGAHLLERVLATARDLIGSPIAVGFSTCGVIREGRVRLAPNVPGWDGLELPRLLGRAYGGTPVAIDNDVNAAAAAELRWGALRGVSTGVYLNLGTGLAAALVVGGRVVAGAHGAAGEIGYQLVAPGEPAFAEGRAPLEERVSGGGLAGRGSAELGRPVTAATLFGLAGHPAPVRDAEPAERLGAAELVEEMLATLAMSVANLCVALDPERLVVGGGMMGAADRIMPRLVAELRRVVPFPPEVRPARFADDAPLLGAFALARAAAEPHPVRHA</sequence>
<reference evidence="3" key="1">
    <citation type="journal article" date="2019" name="Int. J. Syst. Evol. Microbiol.">
        <title>The Global Catalogue of Microorganisms (GCM) 10K type strain sequencing project: providing services to taxonomists for standard genome sequencing and annotation.</title>
        <authorList>
            <consortium name="The Broad Institute Genomics Platform"/>
            <consortium name="The Broad Institute Genome Sequencing Center for Infectious Disease"/>
            <person name="Wu L."/>
            <person name="Ma J."/>
        </authorList>
    </citation>
    <scope>NUCLEOTIDE SEQUENCE [LARGE SCALE GENOMIC DNA]</scope>
    <source>
        <strain evidence="3">ICMP 6774ER</strain>
    </source>
</reference>
<comment type="similarity">
    <text evidence="1">Belongs to the ROK (NagC/XylR) family.</text>
</comment>